<dbReference type="AlphaFoldDB" id="A0AAV8ZH26"/>
<reference evidence="1" key="1">
    <citation type="journal article" date="2023" name="Insect Mol. Biol.">
        <title>Genome sequencing provides insights into the evolution of gene families encoding plant cell wall-degrading enzymes in longhorned beetles.</title>
        <authorList>
            <person name="Shin N.R."/>
            <person name="Okamura Y."/>
            <person name="Kirsch R."/>
            <person name="Pauchet Y."/>
        </authorList>
    </citation>
    <scope>NUCLEOTIDE SEQUENCE</scope>
    <source>
        <strain evidence="1">RBIC_L_NR</strain>
    </source>
</reference>
<accession>A0AAV8ZH26</accession>
<dbReference type="Proteomes" id="UP001162156">
    <property type="component" value="Unassembled WGS sequence"/>
</dbReference>
<keyword evidence="2" id="KW-1185">Reference proteome</keyword>
<gene>
    <name evidence="1" type="ORF">NQ314_005608</name>
</gene>
<proteinExistence type="predicted"/>
<evidence type="ECO:0000313" key="1">
    <source>
        <dbReference type="EMBL" id="KAJ8963036.1"/>
    </source>
</evidence>
<evidence type="ECO:0000313" key="2">
    <source>
        <dbReference type="Proteomes" id="UP001162156"/>
    </source>
</evidence>
<sequence length="79" mass="9341">MKFATYERYLNAVSEQETPVKSILDNMMQALTTNFIGPNKYLAIYEKYYYILNATAEKELKEFFLIEPFPFLKVNISLQ</sequence>
<name>A0AAV8ZH26_9CUCU</name>
<comment type="caution">
    <text evidence="1">The sequence shown here is derived from an EMBL/GenBank/DDBJ whole genome shotgun (WGS) entry which is preliminary data.</text>
</comment>
<dbReference type="EMBL" id="JANEYF010001560">
    <property type="protein sequence ID" value="KAJ8963036.1"/>
    <property type="molecule type" value="Genomic_DNA"/>
</dbReference>
<organism evidence="1 2">
    <name type="scientific">Rhamnusium bicolor</name>
    <dbReference type="NCBI Taxonomy" id="1586634"/>
    <lineage>
        <taxon>Eukaryota</taxon>
        <taxon>Metazoa</taxon>
        <taxon>Ecdysozoa</taxon>
        <taxon>Arthropoda</taxon>
        <taxon>Hexapoda</taxon>
        <taxon>Insecta</taxon>
        <taxon>Pterygota</taxon>
        <taxon>Neoptera</taxon>
        <taxon>Endopterygota</taxon>
        <taxon>Coleoptera</taxon>
        <taxon>Polyphaga</taxon>
        <taxon>Cucujiformia</taxon>
        <taxon>Chrysomeloidea</taxon>
        <taxon>Cerambycidae</taxon>
        <taxon>Lepturinae</taxon>
        <taxon>Rhagiini</taxon>
        <taxon>Rhamnusium</taxon>
    </lineage>
</organism>
<protein>
    <submittedName>
        <fullName evidence="1">Uncharacterized protein</fullName>
    </submittedName>
</protein>